<accession>V6LYS0</accession>
<evidence type="ECO:0000256" key="1">
    <source>
        <dbReference type="ARBA" id="ARBA00006484"/>
    </source>
</evidence>
<comment type="similarity">
    <text evidence="1">Belongs to the short-chain dehydrogenases/reductases (SDR) family.</text>
</comment>
<dbReference type="Proteomes" id="UP000017973">
    <property type="component" value="Unassembled WGS sequence"/>
</dbReference>
<dbReference type="eggNOG" id="COG1028">
    <property type="taxonomic scope" value="Bacteria"/>
</dbReference>
<evidence type="ECO:0000313" key="4">
    <source>
        <dbReference type="EMBL" id="EST51554.1"/>
    </source>
</evidence>
<dbReference type="Pfam" id="PF00106">
    <property type="entry name" value="adh_short"/>
    <property type="match status" value="1"/>
</dbReference>
<dbReference type="InterPro" id="IPR002347">
    <property type="entry name" value="SDR_fam"/>
</dbReference>
<evidence type="ECO:0000313" key="5">
    <source>
        <dbReference type="Proteomes" id="UP000017973"/>
    </source>
</evidence>
<dbReference type="EMBL" id="AYJU01000018">
    <property type="protein sequence ID" value="EST51554.1"/>
    <property type="molecule type" value="Genomic_DNA"/>
</dbReference>
<dbReference type="STRING" id="1408254.T458_24310"/>
<dbReference type="GO" id="GO:0016491">
    <property type="term" value="F:oxidoreductase activity"/>
    <property type="evidence" value="ECO:0007669"/>
    <property type="project" value="UniProtKB-KW"/>
</dbReference>
<keyword evidence="3" id="KW-0560">Oxidoreductase</keyword>
<evidence type="ECO:0000256" key="3">
    <source>
        <dbReference type="ARBA" id="ARBA00023002"/>
    </source>
</evidence>
<dbReference type="AlphaFoldDB" id="V6LYS0"/>
<dbReference type="Gene3D" id="3.40.50.720">
    <property type="entry name" value="NAD(P)-binding Rossmann-like Domain"/>
    <property type="match status" value="1"/>
</dbReference>
<proteinExistence type="inferred from homology"/>
<organism evidence="4 5">
    <name type="scientific">Brevibacillus panacihumi W25</name>
    <dbReference type="NCBI Taxonomy" id="1408254"/>
    <lineage>
        <taxon>Bacteria</taxon>
        <taxon>Bacillati</taxon>
        <taxon>Bacillota</taxon>
        <taxon>Bacilli</taxon>
        <taxon>Bacillales</taxon>
        <taxon>Paenibacillaceae</taxon>
        <taxon>Brevibacillus</taxon>
    </lineage>
</organism>
<dbReference type="PRINTS" id="PR00081">
    <property type="entry name" value="GDHRDH"/>
</dbReference>
<keyword evidence="5" id="KW-1185">Reference proteome</keyword>
<name>V6LYS0_9BACL</name>
<protein>
    <submittedName>
        <fullName evidence="4">Short-chain dehydrogenase</fullName>
    </submittedName>
</protein>
<keyword evidence="2" id="KW-0521">NADP</keyword>
<comment type="caution">
    <text evidence="4">The sequence shown here is derived from an EMBL/GenBank/DDBJ whole genome shotgun (WGS) entry which is preliminary data.</text>
</comment>
<gene>
    <name evidence="4" type="ORF">T458_24310</name>
</gene>
<dbReference type="HOGENOM" id="CLU_010194_2_19_9"/>
<reference evidence="4 5" key="1">
    <citation type="journal article" date="2014" name="Genome Announc.">
        <title>Draft Genome Sequence of Brevibacillus panacihumi Strain W25, a Halotolerant Hydrocarbon-Degrading Bacterium.</title>
        <authorList>
            <person name="Wang X."/>
            <person name="Jin D."/>
            <person name="Zhou L."/>
            <person name="Wu L."/>
            <person name="An W."/>
            <person name="Chen Y."/>
            <person name="Zhao L."/>
        </authorList>
    </citation>
    <scope>NUCLEOTIDE SEQUENCE [LARGE SCALE GENOMIC DNA]</scope>
    <source>
        <strain evidence="4 5">W25</strain>
    </source>
</reference>
<sequence length="104" mass="11532">MSENSKVALVTGGNRGVGFEMVKQLALSGYKVILTSRDPEKGHQAAQKLKELALDVSFVQMAVDQQDSVRQAAIEVNERYGRVDVLINNAGVYLDFSKELYDIR</sequence>
<dbReference type="SUPFAM" id="SSF51735">
    <property type="entry name" value="NAD(P)-binding Rossmann-fold domains"/>
    <property type="match status" value="1"/>
</dbReference>
<dbReference type="PANTHER" id="PTHR43490">
    <property type="entry name" value="(+)-NEOMENTHOL DEHYDROGENASE"/>
    <property type="match status" value="1"/>
</dbReference>
<dbReference type="RefSeq" id="WP_023558648.1">
    <property type="nucleotide sequence ID" value="NZ_KI629786.1"/>
</dbReference>
<evidence type="ECO:0000256" key="2">
    <source>
        <dbReference type="ARBA" id="ARBA00022857"/>
    </source>
</evidence>
<dbReference type="PANTHER" id="PTHR43490:SF99">
    <property type="entry name" value="SHORT-CHAIN DEHYDROGENASE_REDUCTASE"/>
    <property type="match status" value="1"/>
</dbReference>
<dbReference type="OrthoDB" id="5786478at2"/>
<dbReference type="PATRIC" id="fig|1408254.3.peg.4775"/>
<dbReference type="InterPro" id="IPR036291">
    <property type="entry name" value="NAD(P)-bd_dom_sf"/>
</dbReference>